<dbReference type="RefSeq" id="WP_013697113.1">
    <property type="nucleotide sequence ID" value="NC_015381.1"/>
</dbReference>
<gene>
    <name evidence="3" type="ordered locus">bgla_1g10790</name>
</gene>
<sequence length="910" mass="101070">MSTIDQIIAQLAAAGHPRLPDGHPIADGKPHRYGPKKKHWYSLHEIVRAGSVVGYTGAFGEWSADDNGAQKFEWQGSTLAPDVLAETRQRQEKTERAELEKRQNAAKLAANRARQQWGEAQLEGQSQYLDRKQITAEGVRFDQDGTLFVPMWHFSVDEARMVGLQKITPDGAKRFNKGTEKKGAECRLGESSADDRVVMIAEGYATGRSIRMATDGAIPVSVCFDAGNIMFAARALRAAYPDVHVLICADDDWKVEQQMLNWLSDRFGYTGAVEIGGETLIEDRSGAVHRIEVTPGKSAGGAVHLDLRDHVEQRPTQVKRFENTGRVRAEEAAAAIGNASIVFPVFANREDRKLTDFNDLHVEEGLHVVKNQVTAAILAALAPAVSDVKPFPHLHAVDEADPLYDQAVKVVRDSGRASISLVQRELRIGFNRAARLLADMEEAGVVSPEAGNGTRRVISASASTPSPAGAASDEPPPEESHQQRSWYADLRRTNSGALLPTVDNIFAILSNDPKWDGVLGFELFALKIVKLKPPPFPGGEAGEWTDRDDARCALWLGQRYSVSPRADLIADAVFLVAERNAFHEVRDYLDSLTWDGEERIQTWLQAYLGADDSPYVRLAGFKWLLGAVGRVMSPGCKMDNVLIFEGAQDAGKSAAFRTLFSQPWFTDANIIIGDKDSYAVMAGKWVIELAELDALSKSESSNSKRFFSTAVDTYRPPYAKRAIDVPRQSVFGGTVNFDTYLKDESGNRRYWPVKVADTLKLKALAADRDQLWAEAYATYQDWVSANRDADGVLPSPWQVLPEEKHLFRAEQDARYEGDVFEPMIARFVEMKDRVTMEDILGECLKLDISKWTPAEQRRIGKVMKVIGWIRKRESKGTRGWYYERPQESEEIVAKAATAVQARPEAGDECF</sequence>
<dbReference type="InterPro" id="IPR007936">
    <property type="entry name" value="VapE-like_dom"/>
</dbReference>
<dbReference type="Proteomes" id="UP000008316">
    <property type="component" value="Chromosome 1"/>
</dbReference>
<dbReference type="SUPFAM" id="SSF46785">
    <property type="entry name" value="Winged helix' DNA-binding domain"/>
    <property type="match status" value="1"/>
</dbReference>
<evidence type="ECO:0000256" key="1">
    <source>
        <dbReference type="SAM" id="MobiDB-lite"/>
    </source>
</evidence>
<name>F2L9J9_BURGS</name>
<dbReference type="HOGENOM" id="CLU_021905_0_0_4"/>
<feature type="compositionally biased region" description="Low complexity" evidence="1">
    <location>
        <begin position="459"/>
        <end position="472"/>
    </location>
</feature>
<dbReference type="Pfam" id="PF09397">
    <property type="entry name" value="FtsK_gamma"/>
    <property type="match status" value="1"/>
</dbReference>
<dbReference type="Pfam" id="PF05272">
    <property type="entry name" value="VapE-like_dom"/>
    <property type="match status" value="1"/>
</dbReference>
<dbReference type="eggNOG" id="COG5545">
    <property type="taxonomic scope" value="Bacteria"/>
</dbReference>
<dbReference type="PANTHER" id="PTHR34985:SF1">
    <property type="entry name" value="SLR0554 PROTEIN"/>
    <property type="match status" value="1"/>
</dbReference>
<feature type="domain" description="FtsK gamma" evidence="2">
    <location>
        <begin position="397"/>
        <end position="462"/>
    </location>
</feature>
<dbReference type="InterPro" id="IPR036388">
    <property type="entry name" value="WH-like_DNA-bd_sf"/>
</dbReference>
<dbReference type="STRING" id="999541.bgla_1g10790"/>
<dbReference type="InterPro" id="IPR018541">
    <property type="entry name" value="Ftsk_gamma"/>
</dbReference>
<keyword evidence="4" id="KW-1185">Reference proteome</keyword>
<dbReference type="PANTHER" id="PTHR34985">
    <property type="entry name" value="SLR0554 PROTEIN"/>
    <property type="match status" value="1"/>
</dbReference>
<organism evidence="3 4">
    <name type="scientific">Burkholderia gladioli (strain BSR3)</name>
    <dbReference type="NCBI Taxonomy" id="999541"/>
    <lineage>
        <taxon>Bacteria</taxon>
        <taxon>Pseudomonadati</taxon>
        <taxon>Pseudomonadota</taxon>
        <taxon>Betaproteobacteria</taxon>
        <taxon>Burkholderiales</taxon>
        <taxon>Burkholderiaceae</taxon>
        <taxon>Burkholderia</taxon>
    </lineage>
</organism>
<dbReference type="EMBL" id="CP002599">
    <property type="protein sequence ID" value="AEA59762.1"/>
    <property type="molecule type" value="Genomic_DNA"/>
</dbReference>
<dbReference type="InterPro" id="IPR036390">
    <property type="entry name" value="WH_DNA-bd_sf"/>
</dbReference>
<proteinExistence type="predicted"/>
<evidence type="ECO:0000313" key="4">
    <source>
        <dbReference type="Proteomes" id="UP000008316"/>
    </source>
</evidence>
<dbReference type="SMART" id="SM00843">
    <property type="entry name" value="Ftsk_gamma"/>
    <property type="match status" value="1"/>
</dbReference>
<dbReference type="eggNOG" id="COG4643">
    <property type="taxonomic scope" value="Bacteria"/>
</dbReference>
<reference evidence="3 4" key="1">
    <citation type="journal article" date="2011" name="J. Bacteriol.">
        <title>Complete genome sequence of Burkholderia gladioli BSR3.</title>
        <authorList>
            <person name="Seo Y.S."/>
            <person name="Lim J."/>
            <person name="Choi B.S."/>
            <person name="Kim H."/>
            <person name="Goo E."/>
            <person name="Lee B."/>
            <person name="Lim J.S."/>
            <person name="Choi I.Y."/>
            <person name="Moon J.S."/>
            <person name="Kim J."/>
            <person name="Hwang I."/>
        </authorList>
    </citation>
    <scope>NUCLEOTIDE SEQUENCE [LARGE SCALE GENOMIC DNA]</scope>
    <source>
        <strain evidence="3 4">BSR3</strain>
    </source>
</reference>
<dbReference type="eggNOG" id="COG1674">
    <property type="taxonomic scope" value="Bacteria"/>
</dbReference>
<accession>F2L9J9</accession>
<protein>
    <submittedName>
        <fullName evidence="3">Pyocin R2_PP, TraC domain protein</fullName>
    </submittedName>
</protein>
<dbReference type="AlphaFoldDB" id="F2L9J9"/>
<evidence type="ECO:0000259" key="2">
    <source>
        <dbReference type="SMART" id="SM00843"/>
    </source>
</evidence>
<dbReference type="KEGG" id="bgd:bgla_1g10790"/>
<evidence type="ECO:0000313" key="3">
    <source>
        <dbReference type="EMBL" id="AEA59762.1"/>
    </source>
</evidence>
<dbReference type="Gene3D" id="1.10.10.10">
    <property type="entry name" value="Winged helix-like DNA-binding domain superfamily/Winged helix DNA-binding domain"/>
    <property type="match status" value="1"/>
</dbReference>
<feature type="region of interest" description="Disordered" evidence="1">
    <location>
        <begin position="459"/>
        <end position="485"/>
    </location>
</feature>